<dbReference type="Proteomes" id="UP000280455">
    <property type="component" value="Chromosome"/>
</dbReference>
<organism evidence="1 2">
    <name type="scientific">Pseudomonas chlororaphis subsp. aureofaciens</name>
    <dbReference type="NCBI Taxonomy" id="587851"/>
    <lineage>
        <taxon>Bacteria</taxon>
        <taxon>Pseudomonadati</taxon>
        <taxon>Pseudomonadota</taxon>
        <taxon>Gammaproteobacteria</taxon>
        <taxon>Pseudomonadales</taxon>
        <taxon>Pseudomonadaceae</taxon>
        <taxon>Pseudomonas</taxon>
    </lineage>
</organism>
<name>A0AAD0ZMZ9_9PSED</name>
<accession>A0AAD0ZMZ9</accession>
<protein>
    <submittedName>
        <fullName evidence="1">Phage protein</fullName>
    </submittedName>
</protein>
<evidence type="ECO:0000313" key="1">
    <source>
        <dbReference type="EMBL" id="AZE32054.1"/>
    </source>
</evidence>
<dbReference type="AlphaFoldDB" id="A0AAD0ZMZ9"/>
<sequence length="61" mass="6544">MSARSILCDCLGQTIAFNADGWINAPVAAARFDKAPNEWLDLDSTEAPTRSCRCQACASPL</sequence>
<proteinExistence type="predicted"/>
<dbReference type="EMBL" id="CP027750">
    <property type="protein sequence ID" value="AZE32054.1"/>
    <property type="molecule type" value="Genomic_DNA"/>
</dbReference>
<gene>
    <name evidence="1" type="ORF">C4K07_5295</name>
</gene>
<reference evidence="1 2" key="1">
    <citation type="submission" date="2018-03" db="EMBL/GenBank/DDBJ databases">
        <title>Diversity of phytobeneficial traits revealed by whole-genome analysis of worldwide-isolated phenazine-producing Pseudomonas spp.</title>
        <authorList>
            <person name="Biessy A."/>
            <person name="Novinscak A."/>
            <person name="Blom J."/>
            <person name="Leger G."/>
            <person name="Thomashow L.S."/>
            <person name="Cazorla F.M."/>
            <person name="Josic D."/>
            <person name="Filion M."/>
        </authorList>
    </citation>
    <scope>NUCLEOTIDE SEQUENCE [LARGE SCALE GENOMIC DNA]</scope>
    <source>
        <strain evidence="1 2">ChPhzS24</strain>
    </source>
</reference>
<evidence type="ECO:0000313" key="2">
    <source>
        <dbReference type="Proteomes" id="UP000280455"/>
    </source>
</evidence>